<evidence type="ECO:0000313" key="6">
    <source>
        <dbReference type="Proteomes" id="UP000663866"/>
    </source>
</evidence>
<evidence type="ECO:0000313" key="2">
    <source>
        <dbReference type="EMBL" id="CAF2135312.1"/>
    </source>
</evidence>
<keyword evidence="1" id="KW-1133">Transmembrane helix</keyword>
<gene>
    <name evidence="3" type="ORF">OVN521_LOCUS5974</name>
    <name evidence="4" type="ORF">UXM345_LOCUS13267</name>
    <name evidence="2" type="ORF">WKI299_LOCUS27214</name>
</gene>
<dbReference type="EMBL" id="CAJOBG010000612">
    <property type="protein sequence ID" value="CAF3836366.1"/>
    <property type="molecule type" value="Genomic_DNA"/>
</dbReference>
<feature type="transmembrane region" description="Helical" evidence="1">
    <location>
        <begin position="59"/>
        <end position="78"/>
    </location>
</feature>
<dbReference type="Proteomes" id="UP000663842">
    <property type="component" value="Unassembled WGS sequence"/>
</dbReference>
<accession>A0A816WB19</accession>
<sequence>MNSSNNIKFNMRIKSQQKTLIILLFIAMGMGALYFLATHIEVAFRLQTLDGKVKEIFDILDEIDLALVIECMSLFFAMKLDRLGILIFAWIEVIYLILMAVSVVFMTVIHVHESSTSDNDPKETQSTVANGIFIVITIASLISVIVSILKIIFMFKLTKSLKQRNQEDAQQQYRLI</sequence>
<feature type="transmembrane region" description="Helical" evidence="1">
    <location>
        <begin position="20"/>
        <end position="39"/>
    </location>
</feature>
<keyword evidence="1" id="KW-0812">Transmembrane</keyword>
<evidence type="ECO:0000313" key="5">
    <source>
        <dbReference type="Proteomes" id="UP000663856"/>
    </source>
</evidence>
<dbReference type="Proteomes" id="UP000663856">
    <property type="component" value="Unassembled WGS sequence"/>
</dbReference>
<dbReference type="Proteomes" id="UP000663866">
    <property type="component" value="Unassembled WGS sequence"/>
</dbReference>
<organism evidence="2 5">
    <name type="scientific">Rotaria magnacalcarata</name>
    <dbReference type="NCBI Taxonomy" id="392030"/>
    <lineage>
        <taxon>Eukaryota</taxon>
        <taxon>Metazoa</taxon>
        <taxon>Spiralia</taxon>
        <taxon>Gnathifera</taxon>
        <taxon>Rotifera</taxon>
        <taxon>Eurotatoria</taxon>
        <taxon>Bdelloidea</taxon>
        <taxon>Philodinida</taxon>
        <taxon>Philodinidae</taxon>
        <taxon>Rotaria</taxon>
    </lineage>
</organism>
<name>A0A816WB19_9BILA</name>
<comment type="caution">
    <text evidence="2">The sequence shown here is derived from an EMBL/GenBank/DDBJ whole genome shotgun (WGS) entry which is preliminary data.</text>
</comment>
<dbReference type="EMBL" id="CAJOBF010001429">
    <property type="protein sequence ID" value="CAF3949765.1"/>
    <property type="molecule type" value="Genomic_DNA"/>
</dbReference>
<evidence type="ECO:0000256" key="1">
    <source>
        <dbReference type="SAM" id="Phobius"/>
    </source>
</evidence>
<feature type="transmembrane region" description="Helical" evidence="1">
    <location>
        <begin position="131"/>
        <end position="155"/>
    </location>
</feature>
<keyword evidence="6" id="KW-1185">Reference proteome</keyword>
<reference evidence="2" key="1">
    <citation type="submission" date="2021-02" db="EMBL/GenBank/DDBJ databases">
        <authorList>
            <person name="Nowell W R."/>
        </authorList>
    </citation>
    <scope>NUCLEOTIDE SEQUENCE</scope>
</reference>
<evidence type="ECO:0000313" key="3">
    <source>
        <dbReference type="EMBL" id="CAF3836366.1"/>
    </source>
</evidence>
<keyword evidence="1" id="KW-0472">Membrane</keyword>
<protein>
    <submittedName>
        <fullName evidence="2">Uncharacterized protein</fullName>
    </submittedName>
</protein>
<evidence type="ECO:0000313" key="4">
    <source>
        <dbReference type="EMBL" id="CAF3949765.1"/>
    </source>
</evidence>
<feature type="transmembrane region" description="Helical" evidence="1">
    <location>
        <begin position="85"/>
        <end position="111"/>
    </location>
</feature>
<dbReference type="AlphaFoldDB" id="A0A816WB19"/>
<dbReference type="EMBL" id="CAJNRF010011849">
    <property type="protein sequence ID" value="CAF2135312.1"/>
    <property type="molecule type" value="Genomic_DNA"/>
</dbReference>
<proteinExistence type="predicted"/>